<dbReference type="PANTHER" id="PTHR30442:SF0">
    <property type="entry name" value="FE(3+) DICITRATE TRANSPORT PROTEIN FECA"/>
    <property type="match status" value="1"/>
</dbReference>
<dbReference type="InterPro" id="IPR000531">
    <property type="entry name" value="Beta-barrel_TonB"/>
</dbReference>
<reference evidence="15 16" key="1">
    <citation type="journal article" date="2013" name="Int. J. Syst. Evol. Microbiol.">
        <title>Celerinatantimonas yamalensis sp. nov., a cold-adapted diazotrophic bacterium from a cold permafrost brine.</title>
        <authorList>
            <person name="Shcherbakova V."/>
            <person name="Chuvilskaya N."/>
            <person name="Rivkina E."/>
            <person name="Demidov N."/>
            <person name="Uchaeva V."/>
            <person name="Suetin S."/>
            <person name="Suzina N."/>
            <person name="Gilichinsky D."/>
        </authorList>
    </citation>
    <scope>NUCLEOTIDE SEQUENCE [LARGE SCALE GENOMIC DNA]</scope>
    <source>
        <strain evidence="15 16">C7</strain>
    </source>
</reference>
<evidence type="ECO:0000256" key="4">
    <source>
        <dbReference type="ARBA" id="ARBA00022452"/>
    </source>
</evidence>
<dbReference type="NCBIfam" id="TIGR01783">
    <property type="entry name" value="TonB-siderophor"/>
    <property type="match status" value="1"/>
</dbReference>
<dbReference type="Gene3D" id="2.170.130.10">
    <property type="entry name" value="TonB-dependent receptor, plug domain"/>
    <property type="match status" value="1"/>
</dbReference>
<dbReference type="InterPro" id="IPR039426">
    <property type="entry name" value="TonB-dep_rcpt-like"/>
</dbReference>
<dbReference type="InterPro" id="IPR036942">
    <property type="entry name" value="Beta-barrel_TonB_sf"/>
</dbReference>
<dbReference type="CDD" id="cd01347">
    <property type="entry name" value="ligand_gated_channel"/>
    <property type="match status" value="1"/>
</dbReference>
<dbReference type="Pfam" id="PF00593">
    <property type="entry name" value="TonB_dep_Rec_b-barrel"/>
    <property type="match status" value="1"/>
</dbReference>
<keyword evidence="9 10" id="KW-0998">Cell outer membrane</keyword>
<evidence type="ECO:0000256" key="9">
    <source>
        <dbReference type="ARBA" id="ARBA00023237"/>
    </source>
</evidence>
<comment type="subcellular location">
    <subcellularLocation>
        <location evidence="1 10">Cell outer membrane</location>
        <topology evidence="1 10">Multi-pass membrane protein</topology>
    </subcellularLocation>
</comment>
<evidence type="ECO:0000256" key="5">
    <source>
        <dbReference type="ARBA" id="ARBA00022692"/>
    </source>
</evidence>
<evidence type="ECO:0000259" key="14">
    <source>
        <dbReference type="Pfam" id="PF07715"/>
    </source>
</evidence>
<dbReference type="InterPro" id="IPR037066">
    <property type="entry name" value="Plug_dom_sf"/>
</dbReference>
<feature type="chain" id="PRO_5046795821" evidence="12">
    <location>
        <begin position="24"/>
        <end position="696"/>
    </location>
</feature>
<organism evidence="15 16">
    <name type="scientific">Celerinatantimonas yamalensis</name>
    <dbReference type="NCBI Taxonomy" id="559956"/>
    <lineage>
        <taxon>Bacteria</taxon>
        <taxon>Pseudomonadati</taxon>
        <taxon>Pseudomonadota</taxon>
        <taxon>Gammaproteobacteria</taxon>
        <taxon>Celerinatantimonadaceae</taxon>
        <taxon>Celerinatantimonas</taxon>
    </lineage>
</organism>
<evidence type="ECO:0000256" key="3">
    <source>
        <dbReference type="ARBA" id="ARBA00022448"/>
    </source>
</evidence>
<dbReference type="Gene3D" id="2.40.170.20">
    <property type="entry name" value="TonB-dependent receptor, beta-barrel domain"/>
    <property type="match status" value="1"/>
</dbReference>
<evidence type="ECO:0000259" key="13">
    <source>
        <dbReference type="Pfam" id="PF00593"/>
    </source>
</evidence>
<keyword evidence="3 10" id="KW-0813">Transport</keyword>
<evidence type="ECO:0000313" key="15">
    <source>
        <dbReference type="EMBL" id="MFM2483554.1"/>
    </source>
</evidence>
<dbReference type="EMBL" id="JBEQCT010000001">
    <property type="protein sequence ID" value="MFM2483554.1"/>
    <property type="molecule type" value="Genomic_DNA"/>
</dbReference>
<evidence type="ECO:0000256" key="6">
    <source>
        <dbReference type="ARBA" id="ARBA00023077"/>
    </source>
</evidence>
<evidence type="ECO:0000256" key="11">
    <source>
        <dbReference type="RuleBase" id="RU003357"/>
    </source>
</evidence>
<dbReference type="PROSITE" id="PS52016">
    <property type="entry name" value="TONB_DEPENDENT_REC_3"/>
    <property type="match status" value="1"/>
</dbReference>
<keyword evidence="8 15" id="KW-0675">Receptor</keyword>
<keyword evidence="4 10" id="KW-1134">Transmembrane beta strand</keyword>
<evidence type="ECO:0000256" key="12">
    <source>
        <dbReference type="SAM" id="SignalP"/>
    </source>
</evidence>
<comment type="caution">
    <text evidence="15">The sequence shown here is derived from an EMBL/GenBank/DDBJ whole genome shotgun (WGS) entry which is preliminary data.</text>
</comment>
<proteinExistence type="inferred from homology"/>
<evidence type="ECO:0000256" key="2">
    <source>
        <dbReference type="ARBA" id="ARBA00009810"/>
    </source>
</evidence>
<dbReference type="SUPFAM" id="SSF56935">
    <property type="entry name" value="Porins"/>
    <property type="match status" value="1"/>
</dbReference>
<keyword evidence="12" id="KW-0732">Signal</keyword>
<comment type="similarity">
    <text evidence="2 10 11">Belongs to the TonB-dependent receptor family.</text>
</comment>
<dbReference type="Pfam" id="PF07715">
    <property type="entry name" value="Plug"/>
    <property type="match status" value="1"/>
</dbReference>
<feature type="domain" description="TonB-dependent receptor plug" evidence="14">
    <location>
        <begin position="51"/>
        <end position="162"/>
    </location>
</feature>
<feature type="signal peptide" evidence="12">
    <location>
        <begin position="1"/>
        <end position="23"/>
    </location>
</feature>
<keyword evidence="16" id="KW-1185">Reference proteome</keyword>
<evidence type="ECO:0000313" key="16">
    <source>
        <dbReference type="Proteomes" id="UP001629953"/>
    </source>
</evidence>
<dbReference type="InterPro" id="IPR010105">
    <property type="entry name" value="TonB_sidphr_rcpt"/>
</dbReference>
<keyword evidence="7 10" id="KW-0472">Membrane</keyword>
<keyword evidence="6 11" id="KW-0798">TonB box</keyword>
<keyword evidence="5 10" id="KW-0812">Transmembrane</keyword>
<name>A0ABW9G260_9GAMM</name>
<feature type="domain" description="TonB-dependent receptor-like beta-barrel" evidence="13">
    <location>
        <begin position="241"/>
        <end position="663"/>
    </location>
</feature>
<evidence type="ECO:0000256" key="8">
    <source>
        <dbReference type="ARBA" id="ARBA00023170"/>
    </source>
</evidence>
<evidence type="ECO:0000256" key="10">
    <source>
        <dbReference type="PROSITE-ProRule" id="PRU01360"/>
    </source>
</evidence>
<sequence>MPLRLMRYSTLTTALLLSLSAHAKNQTKPPQKLDKYVVTASVIDRSRVSDVKDYAGSRTVLNRTQIQDTASQSIDTALQSVPGIKIQDETGTGVLPNISVRGLKASRSGYAQFLMDGVPLTLAPYGHTGQSVFPATLSNIDRIDIVRGGAAVQYGPNNVGGVINLITKPIPNDWQSEINTRLTVFKGGDTPLKNIYLRTGGWLTDTFGIQLEGNVVKGDSFRKHSDTAVNNYQIKTDWLISDTQELQTFLQHYRADTEMPGALSPSAYQQDRHQSQRPYDHYRGRSTRWHAKYTHDLQLANGAKFELLTFGHRSDRNFKWGYNQTSQFWSDPRVAATDIRTSPREFTVYGVEPKIAIHMGSKQSVSQKLIIGTRYVHEEIGYQLTQTPLNGGETTIPRNWHLRTRAYATYLSNQIGLMNDRLKITPGLRFESVHMHFDDIGKSQSQNNTINELLPGLTVSYNLTDDWVTYTDAQKSLRAPQISSIRGKGNKGGELSWNYEVGTRYTHERNSFNVSLYRINFKDQLQWESASQTFKNIGSTRHQGVEMSGRYSPERLQKLSVGLSYNYLDATLREGVNKGHQLADSSRHQLSWDASYNIVGYDTTVSGYYFSHAYSDDANTKQEDAAGSKGRVPSYTVWNLNIGKELYHDKTSALKLNVSVNNLFDRDYYFRGIDTSPVGRYPAPGRSYTFDLNYTF</sequence>
<evidence type="ECO:0000256" key="1">
    <source>
        <dbReference type="ARBA" id="ARBA00004571"/>
    </source>
</evidence>
<protein>
    <submittedName>
        <fullName evidence="15">TonB-dependent siderophore receptor</fullName>
    </submittedName>
</protein>
<evidence type="ECO:0000256" key="7">
    <source>
        <dbReference type="ARBA" id="ARBA00023136"/>
    </source>
</evidence>
<dbReference type="PANTHER" id="PTHR30442">
    <property type="entry name" value="IRON III DICITRATE TRANSPORT PROTEIN FECA"/>
    <property type="match status" value="1"/>
</dbReference>
<gene>
    <name evidence="15" type="ORF">ABUE30_00420</name>
</gene>
<dbReference type="InterPro" id="IPR012910">
    <property type="entry name" value="Plug_dom"/>
</dbReference>
<dbReference type="Proteomes" id="UP001629953">
    <property type="component" value="Unassembled WGS sequence"/>
</dbReference>
<accession>A0ABW9G260</accession>